<evidence type="ECO:0000256" key="1">
    <source>
        <dbReference type="SAM" id="MobiDB-lite"/>
    </source>
</evidence>
<feature type="compositionally biased region" description="Basic and acidic residues" evidence="1">
    <location>
        <begin position="1"/>
        <end position="20"/>
    </location>
</feature>
<sequence>MTRLDYSEVSKQVKSEESGRPKSKILVLKPFGSSIFRKCIVKDPFGVVSQDCRPIRQSALWYASSPFSSCLENLCVLDHWAIEYCFTELLGDTLTAPSHRQLDLSLHGSAH</sequence>
<proteinExistence type="predicted"/>
<feature type="region of interest" description="Disordered" evidence="1">
    <location>
        <begin position="1"/>
        <end position="21"/>
    </location>
</feature>
<dbReference type="AlphaFoldDB" id="A0A9J5Y8H6"/>
<keyword evidence="3" id="KW-1185">Reference proteome</keyword>
<gene>
    <name evidence="2" type="ORF">H5410_036820</name>
</gene>
<comment type="caution">
    <text evidence="2">The sequence shown here is derived from an EMBL/GenBank/DDBJ whole genome shotgun (WGS) entry which is preliminary data.</text>
</comment>
<reference evidence="2 3" key="1">
    <citation type="submission" date="2020-09" db="EMBL/GenBank/DDBJ databases">
        <title>De no assembly of potato wild relative species, Solanum commersonii.</title>
        <authorList>
            <person name="Cho K."/>
        </authorList>
    </citation>
    <scope>NUCLEOTIDE SEQUENCE [LARGE SCALE GENOMIC DNA]</scope>
    <source>
        <strain evidence="2">LZ3.2</strain>
        <tissue evidence="2">Leaf</tissue>
    </source>
</reference>
<dbReference type="EMBL" id="JACXVP010000007">
    <property type="protein sequence ID" value="KAG5595588.1"/>
    <property type="molecule type" value="Genomic_DNA"/>
</dbReference>
<organism evidence="2 3">
    <name type="scientific">Solanum commersonii</name>
    <name type="common">Commerson's wild potato</name>
    <name type="synonym">Commerson's nightshade</name>
    <dbReference type="NCBI Taxonomy" id="4109"/>
    <lineage>
        <taxon>Eukaryota</taxon>
        <taxon>Viridiplantae</taxon>
        <taxon>Streptophyta</taxon>
        <taxon>Embryophyta</taxon>
        <taxon>Tracheophyta</taxon>
        <taxon>Spermatophyta</taxon>
        <taxon>Magnoliopsida</taxon>
        <taxon>eudicotyledons</taxon>
        <taxon>Gunneridae</taxon>
        <taxon>Pentapetalae</taxon>
        <taxon>asterids</taxon>
        <taxon>lamiids</taxon>
        <taxon>Solanales</taxon>
        <taxon>Solanaceae</taxon>
        <taxon>Solanoideae</taxon>
        <taxon>Solaneae</taxon>
        <taxon>Solanum</taxon>
    </lineage>
</organism>
<evidence type="ECO:0000313" key="2">
    <source>
        <dbReference type="EMBL" id="KAG5595588.1"/>
    </source>
</evidence>
<accession>A0A9J5Y8H6</accession>
<dbReference type="Proteomes" id="UP000824120">
    <property type="component" value="Chromosome 7"/>
</dbReference>
<evidence type="ECO:0000313" key="3">
    <source>
        <dbReference type="Proteomes" id="UP000824120"/>
    </source>
</evidence>
<protein>
    <submittedName>
        <fullName evidence="2">Uncharacterized protein</fullName>
    </submittedName>
</protein>
<name>A0A9J5Y8H6_SOLCO</name>